<dbReference type="Proteomes" id="UP001515480">
    <property type="component" value="Unassembled WGS sequence"/>
</dbReference>
<protein>
    <submittedName>
        <fullName evidence="1">Uncharacterized protein</fullName>
    </submittedName>
</protein>
<evidence type="ECO:0000313" key="2">
    <source>
        <dbReference type="Proteomes" id="UP001515480"/>
    </source>
</evidence>
<accession>A0AB34K3R2</accession>
<comment type="caution">
    <text evidence="1">The sequence shown here is derived from an EMBL/GenBank/DDBJ whole genome shotgun (WGS) entry which is preliminary data.</text>
</comment>
<name>A0AB34K3R2_PRYPA</name>
<keyword evidence="2" id="KW-1185">Reference proteome</keyword>
<sequence>MDLPTNCQAIQDVPPPANFDESRLVKPGEWDQLANPDWDAMNEMERKIEDEFAQMKAAVEAEKAARREAKRAAKAA</sequence>
<proteinExistence type="predicted"/>
<reference evidence="1 2" key="1">
    <citation type="journal article" date="2024" name="Science">
        <title>Giant polyketide synthase enzymes in the biosynthesis of giant marine polyether toxins.</title>
        <authorList>
            <person name="Fallon T.R."/>
            <person name="Shende V.V."/>
            <person name="Wierzbicki I.H."/>
            <person name="Pendleton A.L."/>
            <person name="Watervoot N.F."/>
            <person name="Auber R.P."/>
            <person name="Gonzalez D.J."/>
            <person name="Wisecaver J.H."/>
            <person name="Moore B.S."/>
        </authorList>
    </citation>
    <scope>NUCLEOTIDE SEQUENCE [LARGE SCALE GENOMIC DNA]</scope>
    <source>
        <strain evidence="1 2">12B1</strain>
    </source>
</reference>
<organism evidence="1 2">
    <name type="scientific">Prymnesium parvum</name>
    <name type="common">Toxic golden alga</name>
    <dbReference type="NCBI Taxonomy" id="97485"/>
    <lineage>
        <taxon>Eukaryota</taxon>
        <taxon>Haptista</taxon>
        <taxon>Haptophyta</taxon>
        <taxon>Prymnesiophyceae</taxon>
        <taxon>Prymnesiales</taxon>
        <taxon>Prymnesiaceae</taxon>
        <taxon>Prymnesium</taxon>
    </lineage>
</organism>
<gene>
    <name evidence="1" type="ORF">AB1Y20_008983</name>
</gene>
<dbReference type="AlphaFoldDB" id="A0AB34K3R2"/>
<evidence type="ECO:0000313" key="1">
    <source>
        <dbReference type="EMBL" id="KAL1527596.1"/>
    </source>
</evidence>
<dbReference type="EMBL" id="JBGBPQ010000002">
    <property type="protein sequence ID" value="KAL1527596.1"/>
    <property type="molecule type" value="Genomic_DNA"/>
</dbReference>